<dbReference type="GO" id="GO:0042773">
    <property type="term" value="P:ATP synthesis coupled electron transport"/>
    <property type="evidence" value="ECO:0007669"/>
    <property type="project" value="TreeGrafter"/>
</dbReference>
<evidence type="ECO:0000256" key="3">
    <source>
        <dbReference type="ARBA" id="ARBA00022448"/>
    </source>
</evidence>
<evidence type="ECO:0000256" key="7">
    <source>
        <dbReference type="ARBA" id="ARBA00022967"/>
    </source>
</evidence>
<dbReference type="GO" id="GO:0004129">
    <property type="term" value="F:cytochrome-c oxidase activity"/>
    <property type="evidence" value="ECO:0007669"/>
    <property type="project" value="UniProtKB-EC"/>
</dbReference>
<dbReference type="SUPFAM" id="SSF81464">
    <property type="entry name" value="Cytochrome c oxidase subunit II-like, transmembrane region"/>
    <property type="match status" value="1"/>
</dbReference>
<dbReference type="Pfam" id="PF02790">
    <property type="entry name" value="COX2_TM"/>
    <property type="match status" value="1"/>
</dbReference>
<dbReference type="Gene3D" id="1.10.287.90">
    <property type="match status" value="1"/>
</dbReference>
<dbReference type="PROSITE" id="PS50999">
    <property type="entry name" value="COX2_TM"/>
    <property type="match status" value="1"/>
</dbReference>
<keyword evidence="5 14" id="KW-0812">Transmembrane</keyword>
<evidence type="ECO:0000259" key="17">
    <source>
        <dbReference type="PROSITE" id="PS50857"/>
    </source>
</evidence>
<keyword evidence="9 16" id="KW-1133">Transmembrane helix</keyword>
<dbReference type="InterPro" id="IPR045187">
    <property type="entry name" value="CcO_II"/>
</dbReference>
<name>A0AAU8J5U9_9CYAN</name>
<organism evidence="19">
    <name type="scientific">Planktothricoides raciborskii GIHE-MW2</name>
    <dbReference type="NCBI Taxonomy" id="2792601"/>
    <lineage>
        <taxon>Bacteria</taxon>
        <taxon>Bacillati</taxon>
        <taxon>Cyanobacteriota</taxon>
        <taxon>Cyanophyceae</taxon>
        <taxon>Oscillatoriophycideae</taxon>
        <taxon>Oscillatoriales</taxon>
        <taxon>Oscillatoriaceae</taxon>
        <taxon>Planktothricoides</taxon>
    </lineage>
</organism>
<dbReference type="InterPro" id="IPR001505">
    <property type="entry name" value="Copper_CuA"/>
</dbReference>
<dbReference type="EC" id="7.1.1.9" evidence="15"/>
<dbReference type="InterPro" id="IPR008972">
    <property type="entry name" value="Cupredoxin"/>
</dbReference>
<dbReference type="InterPro" id="IPR036257">
    <property type="entry name" value="Cyt_c_oxidase_su2_TM_sf"/>
</dbReference>
<evidence type="ECO:0000256" key="11">
    <source>
        <dbReference type="ARBA" id="ARBA00023136"/>
    </source>
</evidence>
<dbReference type="EMBL" id="CP159837">
    <property type="protein sequence ID" value="XCM34503.1"/>
    <property type="molecule type" value="Genomic_DNA"/>
</dbReference>
<evidence type="ECO:0000256" key="16">
    <source>
        <dbReference type="SAM" id="Phobius"/>
    </source>
</evidence>
<dbReference type="Gene3D" id="2.60.40.420">
    <property type="entry name" value="Cupredoxins - blue copper proteins"/>
    <property type="match status" value="1"/>
</dbReference>
<evidence type="ECO:0000313" key="19">
    <source>
        <dbReference type="EMBL" id="XCM34503.1"/>
    </source>
</evidence>
<dbReference type="PANTHER" id="PTHR22888:SF9">
    <property type="entry name" value="CYTOCHROME C OXIDASE SUBUNIT 2"/>
    <property type="match status" value="1"/>
</dbReference>
<comment type="catalytic activity">
    <reaction evidence="13 15">
        <text>4 Fe(II)-[cytochrome c] + O2 + 8 H(+)(in) = 4 Fe(III)-[cytochrome c] + 2 H2O + 4 H(+)(out)</text>
        <dbReference type="Rhea" id="RHEA:11436"/>
        <dbReference type="Rhea" id="RHEA-COMP:10350"/>
        <dbReference type="Rhea" id="RHEA-COMP:14399"/>
        <dbReference type="ChEBI" id="CHEBI:15377"/>
        <dbReference type="ChEBI" id="CHEBI:15378"/>
        <dbReference type="ChEBI" id="CHEBI:15379"/>
        <dbReference type="ChEBI" id="CHEBI:29033"/>
        <dbReference type="ChEBI" id="CHEBI:29034"/>
        <dbReference type="EC" id="7.1.1.9"/>
    </reaction>
</comment>
<comment type="function">
    <text evidence="12 15">Subunits I and II form the functional core of the enzyme complex. Electrons originating in cytochrome c are transferred via heme a and Cu(A) to the binuclear center formed by heme a3 and Cu(B).</text>
</comment>
<evidence type="ECO:0000256" key="12">
    <source>
        <dbReference type="ARBA" id="ARBA00024688"/>
    </source>
</evidence>
<feature type="domain" description="Cytochrome oxidase subunit II transmembrane region profile" evidence="18">
    <location>
        <begin position="21"/>
        <end position="119"/>
    </location>
</feature>
<dbReference type="PROSITE" id="PS00078">
    <property type="entry name" value="COX2"/>
    <property type="match status" value="1"/>
</dbReference>
<dbReference type="RefSeq" id="WP_054464394.1">
    <property type="nucleotide sequence ID" value="NZ_CP159837.1"/>
</dbReference>
<keyword evidence="4 14" id="KW-0679">Respiratory chain</keyword>
<dbReference type="FunFam" id="1.10.287.90:FF:000013">
    <property type="entry name" value="Cytochrome c oxidase subunit 2"/>
    <property type="match status" value="1"/>
</dbReference>
<feature type="transmembrane region" description="Helical" evidence="16">
    <location>
        <begin position="89"/>
        <end position="109"/>
    </location>
</feature>
<reference evidence="19" key="1">
    <citation type="submission" date="2024-07" db="EMBL/GenBank/DDBJ databases">
        <authorList>
            <person name="Kim Y.J."/>
            <person name="Jeong J.Y."/>
        </authorList>
    </citation>
    <scope>NUCLEOTIDE SEQUENCE</scope>
    <source>
        <strain evidence="19">GIHE-MW2</strain>
    </source>
</reference>
<dbReference type="PRINTS" id="PR01166">
    <property type="entry name" value="CYCOXIDASEII"/>
</dbReference>
<keyword evidence="8 14" id="KW-0249">Electron transport</keyword>
<gene>
    <name evidence="19" type="ORF">ABWT76_003108</name>
</gene>
<evidence type="ECO:0000256" key="4">
    <source>
        <dbReference type="ARBA" id="ARBA00022660"/>
    </source>
</evidence>
<dbReference type="GO" id="GO:0005886">
    <property type="term" value="C:plasma membrane"/>
    <property type="evidence" value="ECO:0007669"/>
    <property type="project" value="UniProtKB-SubCell"/>
</dbReference>
<keyword evidence="7" id="KW-1278">Translocase</keyword>
<evidence type="ECO:0000256" key="14">
    <source>
        <dbReference type="RuleBase" id="RU000456"/>
    </source>
</evidence>
<keyword evidence="6 15" id="KW-0479">Metal-binding</keyword>
<evidence type="ECO:0000256" key="6">
    <source>
        <dbReference type="ARBA" id="ARBA00022723"/>
    </source>
</evidence>
<comment type="cofactor">
    <cofactor evidence="15">
        <name>Cu cation</name>
        <dbReference type="ChEBI" id="CHEBI:23378"/>
    </cofactor>
    <text evidence="15">Binds a copper A center.</text>
</comment>
<dbReference type="AlphaFoldDB" id="A0AAU8J5U9"/>
<dbReference type="PANTHER" id="PTHR22888">
    <property type="entry name" value="CYTOCHROME C OXIDASE, SUBUNIT II"/>
    <property type="match status" value="1"/>
</dbReference>
<dbReference type="CDD" id="cd13919">
    <property type="entry name" value="CuRO_HCO_II_like_5"/>
    <property type="match status" value="1"/>
</dbReference>
<keyword evidence="11 16" id="KW-0472">Membrane</keyword>
<dbReference type="InterPro" id="IPR011759">
    <property type="entry name" value="Cyt_c_oxidase_su2_TM_dom"/>
</dbReference>
<comment type="subcellular location">
    <subcellularLocation>
        <location evidence="14">Cell membrane</location>
        <topology evidence="14">Multi-pass membrane protein</topology>
    </subcellularLocation>
    <subcellularLocation>
        <location evidence="1">Membrane</location>
        <topology evidence="1">Multi-pass membrane protein</topology>
    </subcellularLocation>
</comment>
<feature type="domain" description="Cytochrome oxidase subunit II copper A binding" evidence="17">
    <location>
        <begin position="180"/>
        <end position="291"/>
    </location>
</feature>
<evidence type="ECO:0000256" key="2">
    <source>
        <dbReference type="ARBA" id="ARBA00007866"/>
    </source>
</evidence>
<keyword evidence="10 15" id="KW-0186">Copper</keyword>
<dbReference type="Pfam" id="PF00116">
    <property type="entry name" value="COX2"/>
    <property type="match status" value="1"/>
</dbReference>
<evidence type="ECO:0000256" key="8">
    <source>
        <dbReference type="ARBA" id="ARBA00022982"/>
    </source>
</evidence>
<protein>
    <recommendedName>
        <fullName evidence="15">Cytochrome c oxidase subunit 2</fullName>
        <ecNumber evidence="15">7.1.1.9</ecNumber>
    </recommendedName>
</protein>
<evidence type="ECO:0000256" key="13">
    <source>
        <dbReference type="ARBA" id="ARBA00047816"/>
    </source>
</evidence>
<keyword evidence="3 14" id="KW-0813">Transport</keyword>
<feature type="transmembrane region" description="Helical" evidence="16">
    <location>
        <begin position="44"/>
        <end position="68"/>
    </location>
</feature>
<evidence type="ECO:0000256" key="15">
    <source>
        <dbReference type="RuleBase" id="RU004024"/>
    </source>
</evidence>
<sequence>MKIPSAITAMIAGIVLTLASLWIGQNHGLMPVAASDEAPLVDGLFNTMMTISAALFFLVEGALIISVFKFRKSPGDETDGPPVEGNLSLEILWTAIPVVIVMGLSVYSYEVYNAMGGLDPMASHDHGHKMVAMKPGAAKVLRTAYAIAAPLPGSEAAEAMTTEEKIALGVGASPENQGKPPDVEVNVLGLQFAWIFTYPETGVVSGELHIPAGKDVQLNINAQDVLHAFWVPQFRLKQDAIPGRPTELRFKPKTPGDYPLICAELCGAYHGAMQTRVIVHTPEDYDAWMQSQIAMQQDEQNPAVTLAMNPADKSPAEFLAPYTSDLGITSETVKQLHSHNHH</sequence>
<feature type="transmembrane region" description="Helical" evidence="16">
    <location>
        <begin position="7"/>
        <end position="24"/>
    </location>
</feature>
<evidence type="ECO:0000256" key="10">
    <source>
        <dbReference type="ARBA" id="ARBA00023008"/>
    </source>
</evidence>
<evidence type="ECO:0000256" key="1">
    <source>
        <dbReference type="ARBA" id="ARBA00004141"/>
    </source>
</evidence>
<dbReference type="PROSITE" id="PS50857">
    <property type="entry name" value="COX2_CUA"/>
    <property type="match status" value="1"/>
</dbReference>
<proteinExistence type="inferred from homology"/>
<dbReference type="GO" id="GO:0005507">
    <property type="term" value="F:copper ion binding"/>
    <property type="evidence" value="ECO:0007669"/>
    <property type="project" value="InterPro"/>
</dbReference>
<evidence type="ECO:0000256" key="5">
    <source>
        <dbReference type="ARBA" id="ARBA00022692"/>
    </source>
</evidence>
<evidence type="ECO:0000256" key="9">
    <source>
        <dbReference type="ARBA" id="ARBA00022989"/>
    </source>
</evidence>
<comment type="similarity">
    <text evidence="2 14">Belongs to the cytochrome c oxidase subunit 2 family.</text>
</comment>
<dbReference type="InterPro" id="IPR002429">
    <property type="entry name" value="CcO_II-like_C"/>
</dbReference>
<accession>A0AAU8J5U9</accession>
<dbReference type="SUPFAM" id="SSF49503">
    <property type="entry name" value="Cupredoxins"/>
    <property type="match status" value="1"/>
</dbReference>
<evidence type="ECO:0000259" key="18">
    <source>
        <dbReference type="PROSITE" id="PS50999"/>
    </source>
</evidence>